<accession>A0A915J8Z1</accession>
<dbReference type="AlphaFoldDB" id="A0A915J8Z1"/>
<keyword evidence="1" id="KW-1133">Transmembrane helix</keyword>
<feature type="transmembrane region" description="Helical" evidence="1">
    <location>
        <begin position="7"/>
        <end position="26"/>
    </location>
</feature>
<dbReference type="SUPFAM" id="SSF50494">
    <property type="entry name" value="Trypsin-like serine proteases"/>
    <property type="match status" value="1"/>
</dbReference>
<sequence length="258" mass="29994">MNIIKQYISMNLFINLFTIVVFLHAGCRRTCAFNSHRSKRVISNKYATANSVPWMVMLKHDGEYHCGAALVNRPPNDQIRTVHFTSVVFFYRSNWIEQAFRKIDGLSIWLNHLSPYSPNAAYSTNDEDTEHLVNNYYSSLPEGYNRQLILPQWNDADYTRLWFDEKIYDKIYRTDYSEHDIQDCSKAKRILWKVLEVSSAMPHMKCICTSYHVIIDATANGGKIQGATREMSSQEDGNDNLKMILLGPYNSSFNQFME</sequence>
<protein>
    <submittedName>
        <fullName evidence="3">Uncharacterized protein</fullName>
    </submittedName>
</protein>
<keyword evidence="2" id="KW-1185">Reference proteome</keyword>
<dbReference type="Proteomes" id="UP000887565">
    <property type="component" value="Unplaced"/>
</dbReference>
<evidence type="ECO:0000313" key="3">
    <source>
        <dbReference type="WBParaSite" id="nRc.2.0.1.t22179-RA"/>
    </source>
</evidence>
<name>A0A915J8Z1_ROMCU</name>
<evidence type="ECO:0000313" key="2">
    <source>
        <dbReference type="Proteomes" id="UP000887565"/>
    </source>
</evidence>
<proteinExistence type="predicted"/>
<reference evidence="3" key="1">
    <citation type="submission" date="2022-11" db="UniProtKB">
        <authorList>
            <consortium name="WormBaseParasite"/>
        </authorList>
    </citation>
    <scope>IDENTIFICATION</scope>
</reference>
<dbReference type="WBParaSite" id="nRc.2.0.1.t22179-RA">
    <property type="protein sequence ID" value="nRc.2.0.1.t22179-RA"/>
    <property type="gene ID" value="nRc.2.0.1.g22179"/>
</dbReference>
<keyword evidence="1" id="KW-0812">Transmembrane</keyword>
<evidence type="ECO:0000256" key="1">
    <source>
        <dbReference type="SAM" id="Phobius"/>
    </source>
</evidence>
<dbReference type="InterPro" id="IPR009003">
    <property type="entry name" value="Peptidase_S1_PA"/>
</dbReference>
<organism evidence="2 3">
    <name type="scientific">Romanomermis culicivorax</name>
    <name type="common">Nematode worm</name>
    <dbReference type="NCBI Taxonomy" id="13658"/>
    <lineage>
        <taxon>Eukaryota</taxon>
        <taxon>Metazoa</taxon>
        <taxon>Ecdysozoa</taxon>
        <taxon>Nematoda</taxon>
        <taxon>Enoplea</taxon>
        <taxon>Dorylaimia</taxon>
        <taxon>Mermithida</taxon>
        <taxon>Mermithoidea</taxon>
        <taxon>Mermithidae</taxon>
        <taxon>Romanomermis</taxon>
    </lineage>
</organism>
<keyword evidence="1" id="KW-0472">Membrane</keyword>